<accession>A0A1X0NSZ0</accession>
<dbReference type="EMBL" id="NBCO01000020">
    <property type="protein sequence ID" value="ORC87835.1"/>
    <property type="molecule type" value="Genomic_DNA"/>
</dbReference>
<feature type="region of interest" description="Disordered" evidence="3">
    <location>
        <begin position="631"/>
        <end position="656"/>
    </location>
</feature>
<dbReference type="GO" id="GO:0007052">
    <property type="term" value="P:mitotic spindle organization"/>
    <property type="evidence" value="ECO:0007669"/>
    <property type="project" value="TreeGrafter"/>
</dbReference>
<dbReference type="Gene3D" id="3.40.850.10">
    <property type="entry name" value="Kinesin motor domain"/>
    <property type="match status" value="1"/>
</dbReference>
<evidence type="ECO:0000256" key="1">
    <source>
        <dbReference type="PROSITE-ProRule" id="PRU00283"/>
    </source>
</evidence>
<dbReference type="SMART" id="SM00129">
    <property type="entry name" value="KISc"/>
    <property type="match status" value="1"/>
</dbReference>
<keyword evidence="6" id="KW-1185">Reference proteome</keyword>
<feature type="coiled-coil region" evidence="2">
    <location>
        <begin position="713"/>
        <end position="740"/>
    </location>
</feature>
<dbReference type="GO" id="GO:0007018">
    <property type="term" value="P:microtubule-based movement"/>
    <property type="evidence" value="ECO:0007669"/>
    <property type="project" value="InterPro"/>
</dbReference>
<dbReference type="GO" id="GO:0003777">
    <property type="term" value="F:microtubule motor activity"/>
    <property type="evidence" value="ECO:0007669"/>
    <property type="project" value="InterPro"/>
</dbReference>
<dbReference type="PANTHER" id="PTHR47969:SF29">
    <property type="entry name" value="KINESIN-LIKE PROTEIN"/>
    <property type="match status" value="1"/>
</dbReference>
<gene>
    <name evidence="5" type="ORF">TM35_000202440</name>
</gene>
<keyword evidence="1" id="KW-0505">Motor protein</keyword>
<feature type="binding site" evidence="1">
    <location>
        <begin position="112"/>
        <end position="119"/>
    </location>
    <ligand>
        <name>ATP</name>
        <dbReference type="ChEBI" id="CHEBI:30616"/>
    </ligand>
</feature>
<dbReference type="AlphaFoldDB" id="A0A1X0NSZ0"/>
<keyword evidence="1" id="KW-0547">Nucleotide-binding</keyword>
<dbReference type="STRING" id="67003.A0A1X0NSZ0"/>
<feature type="compositionally biased region" description="Polar residues" evidence="3">
    <location>
        <begin position="481"/>
        <end position="490"/>
    </location>
</feature>
<dbReference type="Pfam" id="PF00225">
    <property type="entry name" value="Kinesin"/>
    <property type="match status" value="1"/>
</dbReference>
<feature type="domain" description="Kinesin motor" evidence="4">
    <location>
        <begin position="13"/>
        <end position="372"/>
    </location>
</feature>
<dbReference type="PROSITE" id="PS50067">
    <property type="entry name" value="KINESIN_MOTOR_2"/>
    <property type="match status" value="1"/>
</dbReference>
<organism evidence="5 6">
    <name type="scientific">Trypanosoma theileri</name>
    <dbReference type="NCBI Taxonomy" id="67003"/>
    <lineage>
        <taxon>Eukaryota</taxon>
        <taxon>Discoba</taxon>
        <taxon>Euglenozoa</taxon>
        <taxon>Kinetoplastea</taxon>
        <taxon>Metakinetoplastina</taxon>
        <taxon>Trypanosomatida</taxon>
        <taxon>Trypanosomatidae</taxon>
        <taxon>Trypanosoma</taxon>
    </lineage>
</organism>
<dbReference type="GO" id="GO:0051231">
    <property type="term" value="P:spindle elongation"/>
    <property type="evidence" value="ECO:0007669"/>
    <property type="project" value="TreeGrafter"/>
</dbReference>
<name>A0A1X0NSZ0_9TRYP</name>
<dbReference type="InterPro" id="IPR027417">
    <property type="entry name" value="P-loop_NTPase"/>
</dbReference>
<evidence type="ECO:0000313" key="5">
    <source>
        <dbReference type="EMBL" id="ORC87835.1"/>
    </source>
</evidence>
<dbReference type="InterPro" id="IPR036961">
    <property type="entry name" value="Kinesin_motor_dom_sf"/>
</dbReference>
<feature type="region of interest" description="Disordered" evidence="3">
    <location>
        <begin position="577"/>
        <end position="596"/>
    </location>
</feature>
<feature type="compositionally biased region" description="Low complexity" evidence="3">
    <location>
        <begin position="783"/>
        <end position="804"/>
    </location>
</feature>
<evidence type="ECO:0000256" key="3">
    <source>
        <dbReference type="SAM" id="MobiDB-lite"/>
    </source>
</evidence>
<reference evidence="5 6" key="1">
    <citation type="submission" date="2017-03" db="EMBL/GenBank/DDBJ databases">
        <title>An alternative strategy for trypanosome survival in the mammalian bloodstream revealed through genome and transcriptome analysis of the ubiquitous bovine parasite Trypanosoma (Megatrypanum) theileri.</title>
        <authorList>
            <person name="Kelly S."/>
            <person name="Ivens A."/>
            <person name="Mott A."/>
            <person name="O'Neill E."/>
            <person name="Emms D."/>
            <person name="Macleod O."/>
            <person name="Voorheis P."/>
            <person name="Matthews J."/>
            <person name="Matthews K."/>
            <person name="Carrington M."/>
        </authorList>
    </citation>
    <scope>NUCLEOTIDE SEQUENCE [LARGE SCALE GENOMIC DNA]</scope>
    <source>
        <strain evidence="5">Edinburgh</strain>
    </source>
</reference>
<dbReference type="InterPro" id="IPR001752">
    <property type="entry name" value="Kinesin_motor_dom"/>
</dbReference>
<dbReference type="VEuPathDB" id="TriTrypDB:TM35_000202440"/>
<dbReference type="GeneID" id="39986709"/>
<dbReference type="OrthoDB" id="3176171at2759"/>
<evidence type="ECO:0000259" key="4">
    <source>
        <dbReference type="PROSITE" id="PS50067"/>
    </source>
</evidence>
<evidence type="ECO:0000313" key="6">
    <source>
        <dbReference type="Proteomes" id="UP000192257"/>
    </source>
</evidence>
<dbReference type="RefSeq" id="XP_028881901.1">
    <property type="nucleotide sequence ID" value="XM_029026929.1"/>
</dbReference>
<proteinExistence type="inferred from homology"/>
<dbReference type="Proteomes" id="UP000192257">
    <property type="component" value="Unassembled WGS sequence"/>
</dbReference>
<dbReference type="GO" id="GO:0005524">
    <property type="term" value="F:ATP binding"/>
    <property type="evidence" value="ECO:0007669"/>
    <property type="project" value="UniProtKB-UniRule"/>
</dbReference>
<comment type="similarity">
    <text evidence="1">Belongs to the TRAFAC class myosin-kinesin ATPase superfamily. Kinesin family.</text>
</comment>
<dbReference type="InterPro" id="IPR027640">
    <property type="entry name" value="Kinesin-like_fam"/>
</dbReference>
<dbReference type="PRINTS" id="PR00380">
    <property type="entry name" value="KINESINHEAVY"/>
</dbReference>
<dbReference type="SUPFAM" id="SSF52540">
    <property type="entry name" value="P-loop containing nucleoside triphosphate hydrolases"/>
    <property type="match status" value="1"/>
</dbReference>
<sequence>MLTARSYNSMPSQVRIVVRTRPTNFVTNNFHVMSNNTLCITRPNNGDVSTGNATRANTKTASPGGTSVEENLTFTADAILQDAPQELVYNTAAADLVEAVVQGFNCTLLCHGQSGSGKTYTLFGGNTYPTRGCVPRAIQAVFDSIKLSSEREFKVSLTFVEVYGEQVYDLLGRGPSAAAVLAAAAKIGGKESGNVNKASVTIDTSGAVVLRGVDERVCVSEGEALAAVFEGLQRRLCGANPLNPQSSRSHAVLTLYVVSKSLIDSDAVVHHSRCNFVDLASSDRPYAAGDEAAAQETRVINKSLAMLEQVVLALAAHRPRHVPYRQSKLTMLLKDSIGGSSRTTLIANVWPEPRHTEATIATLNFAKRMMRVESKPAMHASMDPEAQIKMLQKQLLSLKAELRMQDQLAGREAVATAPLETDEIQTARERVEAFIEGSIPQVSVTCVREMHACFLAFKSILEERDTMMKDMEHQLAITTPRPGSSCSAKSTAKRKYSTRQNNNSESRETTRYVTSSMDTTTGVGVGSTDKLSPGLREMFQQQQRNVSFSAHAGHNTSPGRVSGADYVITSVMDGTVPSTAGTTPATTRATTSTTTATTVSPQAITAASQNTMAGSVATSAAVAASKVASSTTNFSTPNDEELMKGRFYPPTSSYSPAREAYENTLSPAEQQASTAPLPSVKGIGRQEGVVRDKRLAFEMYKRTPNGACQLEVINNAQKLVAEKNEEILRLQQRVQEIKADMESNKKGQSVGMQRIEERVVSRYATSQTGRVSVDVSEGSDAVNENNNTTTTTNNNNNNNTNNDNESILAANLLRASLTEDLRNMSATEKKALLSHTTRAVTRALTERGVLVKQLNRHREAFMNNFQYWYKSSLQSTILPQKGKTGTESVGGSDTLPTLKSVNSSLPTTGTPRVTIFTEGDIRFIDGGEQFEAAEMQRRLQKDPDGVAFYAAQDLVKKRLSTRQ</sequence>
<protein>
    <submittedName>
        <fullName evidence="5">Putative C-terminal motor kinesin</fullName>
    </submittedName>
</protein>
<feature type="region of interest" description="Disordered" evidence="3">
    <location>
        <begin position="478"/>
        <end position="512"/>
    </location>
</feature>
<keyword evidence="1" id="KW-0067">ATP-binding</keyword>
<dbReference type="GO" id="GO:0005875">
    <property type="term" value="C:microtubule associated complex"/>
    <property type="evidence" value="ECO:0007669"/>
    <property type="project" value="TreeGrafter"/>
</dbReference>
<comment type="caution">
    <text evidence="5">The sequence shown here is derived from an EMBL/GenBank/DDBJ whole genome shotgun (WGS) entry which is preliminary data.</text>
</comment>
<dbReference type="PANTHER" id="PTHR47969">
    <property type="entry name" value="CHROMOSOME-ASSOCIATED KINESIN KIF4A-RELATED"/>
    <property type="match status" value="1"/>
</dbReference>
<feature type="region of interest" description="Disordered" evidence="3">
    <location>
        <begin position="882"/>
        <end position="906"/>
    </location>
</feature>
<dbReference type="GO" id="GO:0008017">
    <property type="term" value="F:microtubule binding"/>
    <property type="evidence" value="ECO:0007669"/>
    <property type="project" value="InterPro"/>
</dbReference>
<feature type="region of interest" description="Disordered" evidence="3">
    <location>
        <begin position="770"/>
        <end position="804"/>
    </location>
</feature>
<evidence type="ECO:0000256" key="2">
    <source>
        <dbReference type="SAM" id="Coils"/>
    </source>
</evidence>
<keyword evidence="2" id="KW-0175">Coiled coil</keyword>